<reference evidence="9 10" key="1">
    <citation type="submission" date="2018-04" db="EMBL/GenBank/DDBJ databases">
        <authorList>
            <person name="Vogel A."/>
        </authorList>
    </citation>
    <scope>NUCLEOTIDE SEQUENCE [LARGE SCALE GENOMIC DNA]</scope>
</reference>
<dbReference type="GO" id="GO:0035825">
    <property type="term" value="P:homologous recombination"/>
    <property type="evidence" value="ECO:0007669"/>
    <property type="project" value="UniProtKB-ARBA"/>
</dbReference>
<keyword evidence="3" id="KW-0227">DNA damage</keyword>
<evidence type="ECO:0000256" key="4">
    <source>
        <dbReference type="ARBA" id="ARBA00022776"/>
    </source>
</evidence>
<feature type="compositionally biased region" description="Basic residues" evidence="8">
    <location>
        <begin position="617"/>
        <end position="626"/>
    </location>
</feature>
<feature type="compositionally biased region" description="Basic residues" evidence="8">
    <location>
        <begin position="859"/>
        <end position="880"/>
    </location>
</feature>
<proteinExistence type="predicted"/>
<sequence>MEASTEIEEQLREAGNKLLKPPPSVEELLPLLDEAVTFLTKVEQSPAKSVHDALSPLVKALVEDVLLKHSNVDVKVALASCLSEITRITAPDAPYDDDKMKAIFELIVSSFENLYDESSRSFNKRVMIIETVCKVRLCVVMLDLECDELISRMFQYFLKAIREYHPDHIFSSMESIMIIVLEESEEISMDLVTNLLASVKKENKDIKPTGKRLAESVITKCAVRLKPYFKHAVKSQSLSLDEYSNVVTSVMQGTPIAVECNNDTSKDPLMAEDVQQGECSKDDNQAADTSPKSAVGNDVNEGIITDSQSLTKLGTPERADISNLTPRSTRDDSQAESTVKLELEVSEQTTKDKGRKSSSQSNVEDSMDQDPLVCQISKRDGHSSLAENSIEEQKGSGEVITNSPIADTTVEAAKLLEENESSAQVFPHKTSKDEADNVPSSDPSHSVPNEIEKETIQPKEDDNLVQEESQCPELGSKKPSEGRSDSELQPKDLSTKVQKKISLKEETDSMRDAEATGLKQQVVKAKANDKKFVSSKKKDKQTIQPKEDDTSEIVSKKPSDGSDSESQPIDYGTRVQTEAKIGTSHGKESGSMSDAEVKGLKQKGEKAKANKKVIFSSKKKHKHTTQPKKDDIEESVFAETSSKKPSEKTNDSDSNSHDLDTRVQKEADSISDRVVKGLKQRGGKAKAHKKKIVSSKKKGKRSVRPKDDDSLVQKKDKAPMPAEITSKKPLEETSDSESHDPDTRVHTETSHEEESGSMSDAEMKRLKERKEKPKSNKRNGIFSKKQVIQAKEDSSLVQEESVDAETASKTPHSEDTSDSESLPQNPSTRAQKESSHEDESDSISDTGVEDLKQQGVKTKAIKRKGGSSKKNDKPKRRQRGKASIEIDVSKSSTKDDRLMFSEESRIKCVEDDAKEGSKKKNTKRKRSLGKEKGPGNPEITYDESLVGSSVQVFWPLDDKYYDGVISAFDHVKNMHTVLYTDGEVETLNLMEEKWHIVSETLTEKKDLDAPSSPDVSAEMQRQKKRKGRGLAETSSKHEKSDVSPKSAVPKSRGPRTKSSGKSKASANVEPKSKGRPSKSTGSNKSKDMADNRQSYDSDDEGSGKLKDIIGSSPRSKSVKPDPSPKTATTKAQQDTPTTKAAPKSEGKANGGTGKSKPISKGKDTADGGAKRKATEVTVKPPSKEEEIETKSGKKGVSSKEEVIGSKSGKKRRRK</sequence>
<evidence type="ECO:0000256" key="5">
    <source>
        <dbReference type="ARBA" id="ARBA00023204"/>
    </source>
</evidence>
<dbReference type="PANTHER" id="PTHR12663:SF3">
    <property type="entry name" value="SISTER CHROMATID COHESION PROTEIN PDS5 HOMOLOG C"/>
    <property type="match status" value="1"/>
</dbReference>
<feature type="compositionally biased region" description="Basic and acidic residues" evidence="8">
    <location>
        <begin position="1160"/>
        <end position="1174"/>
    </location>
</feature>
<feature type="compositionally biased region" description="Basic and acidic residues" evidence="8">
    <location>
        <begin position="450"/>
        <end position="462"/>
    </location>
</feature>
<keyword evidence="7" id="KW-0131">Cell cycle</keyword>
<dbReference type="Proteomes" id="UP000595140">
    <property type="component" value="Unassembled WGS sequence"/>
</dbReference>
<feature type="compositionally biased region" description="Basic and acidic residues" evidence="8">
    <location>
        <begin position="725"/>
        <end position="754"/>
    </location>
</feature>
<keyword evidence="6" id="KW-0539">Nucleus</keyword>
<gene>
    <name evidence="9" type="ORF">CCAM_LOCUS2484</name>
</gene>
<name>A0A484K779_9ASTE</name>
<evidence type="ECO:0000256" key="3">
    <source>
        <dbReference type="ARBA" id="ARBA00022763"/>
    </source>
</evidence>
<dbReference type="GO" id="GO:0005634">
    <property type="term" value="C:nucleus"/>
    <property type="evidence" value="ECO:0007669"/>
    <property type="project" value="UniProtKB-SubCell"/>
</dbReference>
<comment type="subcellular location">
    <subcellularLocation>
        <location evidence="1">Nucleus</location>
    </subcellularLocation>
</comment>
<feature type="compositionally biased region" description="Basic and acidic residues" evidence="8">
    <location>
        <begin position="641"/>
        <end position="675"/>
    </location>
</feature>
<evidence type="ECO:0000256" key="7">
    <source>
        <dbReference type="ARBA" id="ARBA00023306"/>
    </source>
</evidence>
<accession>A0A484K779</accession>
<dbReference type="Gene3D" id="2.30.30.140">
    <property type="match status" value="1"/>
</dbReference>
<dbReference type="PANTHER" id="PTHR12663">
    <property type="entry name" value="ANDROGEN INDUCED INHIBITOR OF PROLIFERATION AS3 / PDS5-RELATED"/>
    <property type="match status" value="1"/>
</dbReference>
<dbReference type="AlphaFoldDB" id="A0A484K779"/>
<dbReference type="GO" id="GO:0051301">
    <property type="term" value="P:cell division"/>
    <property type="evidence" value="ECO:0007669"/>
    <property type="project" value="UniProtKB-KW"/>
</dbReference>
<keyword evidence="4" id="KW-0498">Mitosis</keyword>
<keyword evidence="10" id="KW-1185">Reference proteome</keyword>
<feature type="compositionally biased region" description="Basic and acidic residues" evidence="8">
    <location>
        <begin position="475"/>
        <end position="494"/>
    </location>
</feature>
<dbReference type="InterPro" id="IPR016024">
    <property type="entry name" value="ARM-type_fold"/>
</dbReference>
<organism evidence="9 10">
    <name type="scientific">Cuscuta campestris</name>
    <dbReference type="NCBI Taxonomy" id="132261"/>
    <lineage>
        <taxon>Eukaryota</taxon>
        <taxon>Viridiplantae</taxon>
        <taxon>Streptophyta</taxon>
        <taxon>Embryophyta</taxon>
        <taxon>Tracheophyta</taxon>
        <taxon>Spermatophyta</taxon>
        <taxon>Magnoliopsida</taxon>
        <taxon>eudicotyledons</taxon>
        <taxon>Gunneridae</taxon>
        <taxon>Pentapetalae</taxon>
        <taxon>asterids</taxon>
        <taxon>lamiids</taxon>
        <taxon>Solanales</taxon>
        <taxon>Convolvulaceae</taxon>
        <taxon>Cuscuteae</taxon>
        <taxon>Cuscuta</taxon>
        <taxon>Cuscuta subgen. Grammica</taxon>
        <taxon>Cuscuta sect. Cleistogrammica</taxon>
    </lineage>
</organism>
<evidence type="ECO:0000256" key="1">
    <source>
        <dbReference type="ARBA" id="ARBA00004123"/>
    </source>
</evidence>
<protein>
    <recommendedName>
        <fullName evidence="11">Tudor domain-containing protein</fullName>
    </recommendedName>
</protein>
<dbReference type="OrthoDB" id="200660at2759"/>
<evidence type="ECO:0000256" key="8">
    <source>
        <dbReference type="SAM" id="MobiDB-lite"/>
    </source>
</evidence>
<feature type="compositionally biased region" description="Basic and acidic residues" evidence="8">
    <location>
        <begin position="704"/>
        <end position="718"/>
    </location>
</feature>
<dbReference type="GO" id="GO:0007064">
    <property type="term" value="P:mitotic sister chromatid cohesion"/>
    <property type="evidence" value="ECO:0007669"/>
    <property type="project" value="InterPro"/>
</dbReference>
<dbReference type="GO" id="GO:0000785">
    <property type="term" value="C:chromatin"/>
    <property type="evidence" value="ECO:0007669"/>
    <property type="project" value="TreeGrafter"/>
</dbReference>
<feature type="compositionally biased region" description="Basic and acidic residues" evidence="8">
    <location>
        <begin position="1181"/>
        <end position="1203"/>
    </location>
</feature>
<dbReference type="Pfam" id="PF20168">
    <property type="entry name" value="PDS5"/>
    <property type="match status" value="1"/>
</dbReference>
<feature type="region of interest" description="Disordered" evidence="8">
    <location>
        <begin position="274"/>
        <end position="942"/>
    </location>
</feature>
<feature type="compositionally biased region" description="Basic and acidic residues" evidence="8">
    <location>
        <begin position="761"/>
        <end position="774"/>
    </location>
</feature>
<keyword evidence="2" id="KW-0132">Cell division</keyword>
<dbReference type="GO" id="GO:0006281">
    <property type="term" value="P:DNA repair"/>
    <property type="evidence" value="ECO:0007669"/>
    <property type="project" value="UniProtKB-KW"/>
</dbReference>
<feature type="compositionally biased region" description="Polar residues" evidence="8">
    <location>
        <begin position="819"/>
        <end position="829"/>
    </location>
</feature>
<evidence type="ECO:0000256" key="2">
    <source>
        <dbReference type="ARBA" id="ARBA00022618"/>
    </source>
</evidence>
<evidence type="ECO:0000313" key="10">
    <source>
        <dbReference type="Proteomes" id="UP000595140"/>
    </source>
</evidence>
<dbReference type="SUPFAM" id="SSF63748">
    <property type="entry name" value="Tudor/PWWP/MBT"/>
    <property type="match status" value="1"/>
</dbReference>
<dbReference type="EMBL" id="OOIL02000116">
    <property type="protein sequence ID" value="VFQ60708.1"/>
    <property type="molecule type" value="Genomic_DNA"/>
</dbReference>
<feature type="compositionally biased region" description="Basic residues" evidence="8">
    <location>
        <begin position="676"/>
        <end position="703"/>
    </location>
</feature>
<feature type="compositionally biased region" description="Polar residues" evidence="8">
    <location>
        <begin position="438"/>
        <end position="447"/>
    </location>
</feature>
<feature type="compositionally biased region" description="Basic and acidic residues" evidence="8">
    <location>
        <begin position="595"/>
        <end position="608"/>
    </location>
</feature>
<dbReference type="CDD" id="cd20404">
    <property type="entry name" value="Tudor_Agenet_AtEML-like"/>
    <property type="match status" value="1"/>
</dbReference>
<dbReference type="SUPFAM" id="SSF48371">
    <property type="entry name" value="ARM repeat"/>
    <property type="match status" value="1"/>
</dbReference>
<evidence type="ECO:0000256" key="6">
    <source>
        <dbReference type="ARBA" id="ARBA00023242"/>
    </source>
</evidence>
<feature type="compositionally biased region" description="Basic and acidic residues" evidence="8">
    <location>
        <begin position="502"/>
        <end position="514"/>
    </location>
</feature>
<dbReference type="InterPro" id="IPR039776">
    <property type="entry name" value="Pds5"/>
</dbReference>
<feature type="region of interest" description="Disordered" evidence="8">
    <location>
        <begin position="1005"/>
        <end position="1214"/>
    </location>
</feature>
<feature type="compositionally biased region" description="Polar residues" evidence="8">
    <location>
        <begin position="1125"/>
        <end position="1138"/>
    </location>
</feature>
<evidence type="ECO:0008006" key="11">
    <source>
        <dbReference type="Google" id="ProtNLM"/>
    </source>
</evidence>
<feature type="compositionally biased region" description="Basic and acidic residues" evidence="8">
    <location>
        <begin position="1084"/>
        <end position="1107"/>
    </location>
</feature>
<feature type="compositionally biased region" description="Basic and acidic residues" evidence="8">
    <location>
        <begin position="328"/>
        <end position="343"/>
    </location>
</feature>
<feature type="compositionally biased region" description="Basic and acidic residues" evidence="8">
    <location>
        <begin position="882"/>
        <end position="918"/>
    </location>
</feature>
<evidence type="ECO:0000313" key="9">
    <source>
        <dbReference type="EMBL" id="VFQ60708.1"/>
    </source>
</evidence>
<keyword evidence="5" id="KW-0234">DNA repair</keyword>